<accession>A0A3N4I1S6</accession>
<keyword evidence="3" id="KW-1185">Reference proteome</keyword>
<protein>
    <submittedName>
        <fullName evidence="2">Uncharacterized protein</fullName>
    </submittedName>
</protein>
<evidence type="ECO:0000313" key="2">
    <source>
        <dbReference type="EMBL" id="RPA78060.1"/>
    </source>
</evidence>
<reference evidence="2 3" key="1">
    <citation type="journal article" date="2018" name="Nat. Ecol. Evol.">
        <title>Pezizomycetes genomes reveal the molecular basis of ectomycorrhizal truffle lifestyle.</title>
        <authorList>
            <person name="Murat C."/>
            <person name="Payen T."/>
            <person name="Noel B."/>
            <person name="Kuo A."/>
            <person name="Morin E."/>
            <person name="Chen J."/>
            <person name="Kohler A."/>
            <person name="Krizsan K."/>
            <person name="Balestrini R."/>
            <person name="Da Silva C."/>
            <person name="Montanini B."/>
            <person name="Hainaut M."/>
            <person name="Levati E."/>
            <person name="Barry K.W."/>
            <person name="Belfiori B."/>
            <person name="Cichocki N."/>
            <person name="Clum A."/>
            <person name="Dockter R.B."/>
            <person name="Fauchery L."/>
            <person name="Guy J."/>
            <person name="Iotti M."/>
            <person name="Le Tacon F."/>
            <person name="Lindquist E.A."/>
            <person name="Lipzen A."/>
            <person name="Malagnac F."/>
            <person name="Mello A."/>
            <person name="Molinier V."/>
            <person name="Miyauchi S."/>
            <person name="Poulain J."/>
            <person name="Riccioni C."/>
            <person name="Rubini A."/>
            <person name="Sitrit Y."/>
            <person name="Splivallo R."/>
            <person name="Traeger S."/>
            <person name="Wang M."/>
            <person name="Zifcakova L."/>
            <person name="Wipf D."/>
            <person name="Zambonelli A."/>
            <person name="Paolocci F."/>
            <person name="Nowrousian M."/>
            <person name="Ottonello S."/>
            <person name="Baldrian P."/>
            <person name="Spatafora J.W."/>
            <person name="Henrissat B."/>
            <person name="Nagy L.G."/>
            <person name="Aury J.M."/>
            <person name="Wincker P."/>
            <person name="Grigoriev I.V."/>
            <person name="Bonfante P."/>
            <person name="Martin F.M."/>
        </authorList>
    </citation>
    <scope>NUCLEOTIDE SEQUENCE [LARGE SCALE GENOMIC DNA]</scope>
    <source>
        <strain evidence="2 3">RN42</strain>
    </source>
</reference>
<organism evidence="2 3">
    <name type="scientific">Ascobolus immersus RN42</name>
    <dbReference type="NCBI Taxonomy" id="1160509"/>
    <lineage>
        <taxon>Eukaryota</taxon>
        <taxon>Fungi</taxon>
        <taxon>Dikarya</taxon>
        <taxon>Ascomycota</taxon>
        <taxon>Pezizomycotina</taxon>
        <taxon>Pezizomycetes</taxon>
        <taxon>Pezizales</taxon>
        <taxon>Ascobolaceae</taxon>
        <taxon>Ascobolus</taxon>
    </lineage>
</organism>
<evidence type="ECO:0000256" key="1">
    <source>
        <dbReference type="SAM" id="MobiDB-lite"/>
    </source>
</evidence>
<sequence>MSVSASEDEKFQWGSPVPHLSMTKDSIPLPEEPFNPATRNSLEYHYCQLPDGKEILPSDTATNAAASSVVRQVMFNVLVEISTLAWQLDLYLLLRSNSGVFSGSDENTKNEPLLVCTLINDVYWRRLNLFHFDPKKASREHGLDVNIVDTTQLARFDRKWSENERYSELLHRFMYTTRFFRPKKCQLLYQILCQCYEVAFYDVTDVLRILGVDRGLIFAPLPPARVRLANYRMRTILRPVFSLFGFIWNLRAPSVEESLARHCPILQPNSW</sequence>
<dbReference type="Proteomes" id="UP000275078">
    <property type="component" value="Unassembled WGS sequence"/>
</dbReference>
<evidence type="ECO:0000313" key="3">
    <source>
        <dbReference type="Proteomes" id="UP000275078"/>
    </source>
</evidence>
<dbReference type="EMBL" id="ML119716">
    <property type="protein sequence ID" value="RPA78060.1"/>
    <property type="molecule type" value="Genomic_DNA"/>
</dbReference>
<proteinExistence type="predicted"/>
<name>A0A3N4I1S6_ASCIM</name>
<dbReference type="AlphaFoldDB" id="A0A3N4I1S6"/>
<feature type="region of interest" description="Disordered" evidence="1">
    <location>
        <begin position="1"/>
        <end position="33"/>
    </location>
</feature>
<gene>
    <name evidence="2" type="ORF">BJ508DRAFT_160876</name>
</gene>